<evidence type="ECO:0000256" key="4">
    <source>
        <dbReference type="ARBA" id="ARBA00022989"/>
    </source>
</evidence>
<dbReference type="Gene3D" id="1.10.3720.10">
    <property type="entry name" value="MetI-like"/>
    <property type="match status" value="1"/>
</dbReference>
<dbReference type="InterPro" id="IPR035906">
    <property type="entry name" value="MetI-like_sf"/>
</dbReference>
<feature type="transmembrane region" description="Helical" evidence="6">
    <location>
        <begin position="68"/>
        <end position="86"/>
    </location>
</feature>
<proteinExistence type="inferred from homology"/>
<keyword evidence="4 6" id="KW-1133">Transmembrane helix</keyword>
<evidence type="ECO:0000256" key="1">
    <source>
        <dbReference type="ARBA" id="ARBA00004141"/>
    </source>
</evidence>
<dbReference type="EMBL" id="BNCD01000029">
    <property type="protein sequence ID" value="GHH87629.1"/>
    <property type="molecule type" value="Genomic_DNA"/>
</dbReference>
<keyword evidence="5 6" id="KW-0472">Membrane</keyword>
<feature type="domain" description="ABC transmembrane type-1" evidence="7">
    <location>
        <begin position="62"/>
        <end position="242"/>
    </location>
</feature>
<dbReference type="GO" id="GO:0055085">
    <property type="term" value="P:transmembrane transport"/>
    <property type="evidence" value="ECO:0007669"/>
    <property type="project" value="InterPro"/>
</dbReference>
<name>A0A919GNV4_9ACTN</name>
<dbReference type="AlphaFoldDB" id="A0A919GNV4"/>
<reference evidence="8" key="1">
    <citation type="journal article" date="2014" name="Int. J. Syst. Evol. Microbiol.">
        <title>Complete genome sequence of Corynebacterium casei LMG S-19264T (=DSM 44701T), isolated from a smear-ripened cheese.</title>
        <authorList>
            <consortium name="US DOE Joint Genome Institute (JGI-PGF)"/>
            <person name="Walter F."/>
            <person name="Albersmeier A."/>
            <person name="Kalinowski J."/>
            <person name="Ruckert C."/>
        </authorList>
    </citation>
    <scope>NUCLEOTIDE SEQUENCE</scope>
    <source>
        <strain evidence="8">JCM 5069</strain>
    </source>
</reference>
<feature type="transmembrane region" description="Helical" evidence="6">
    <location>
        <begin position="93"/>
        <end position="116"/>
    </location>
</feature>
<comment type="similarity">
    <text evidence="6">Belongs to the binding-protein-dependent transport system permease family.</text>
</comment>
<dbReference type="Proteomes" id="UP000603708">
    <property type="component" value="Unassembled WGS sequence"/>
</dbReference>
<comment type="subcellular location">
    <subcellularLocation>
        <location evidence="6">Cell membrane</location>
        <topology evidence="6">Multi-pass membrane protein</topology>
    </subcellularLocation>
    <subcellularLocation>
        <location evidence="1">Membrane</location>
        <topology evidence="1">Multi-pass membrane protein</topology>
    </subcellularLocation>
</comment>
<dbReference type="PANTHER" id="PTHR30177:SF4">
    <property type="entry name" value="OSMOPROTECTANT IMPORT PERMEASE PROTEIN OSMW"/>
    <property type="match status" value="1"/>
</dbReference>
<feature type="transmembrane region" description="Helical" evidence="6">
    <location>
        <begin position="223"/>
        <end position="248"/>
    </location>
</feature>
<feature type="transmembrane region" description="Helical" evidence="6">
    <location>
        <begin position="176"/>
        <end position="203"/>
    </location>
</feature>
<dbReference type="GO" id="GO:0005886">
    <property type="term" value="C:plasma membrane"/>
    <property type="evidence" value="ECO:0007669"/>
    <property type="project" value="UniProtKB-SubCell"/>
</dbReference>
<feature type="transmembrane region" description="Helical" evidence="6">
    <location>
        <begin position="122"/>
        <end position="147"/>
    </location>
</feature>
<dbReference type="InterPro" id="IPR051204">
    <property type="entry name" value="ABC_transp_perm/SBD"/>
</dbReference>
<evidence type="ECO:0000313" key="9">
    <source>
        <dbReference type="Proteomes" id="UP000603708"/>
    </source>
</evidence>
<evidence type="ECO:0000259" key="7">
    <source>
        <dbReference type="PROSITE" id="PS50928"/>
    </source>
</evidence>
<organism evidence="8 9">
    <name type="scientific">Streptomyces sulfonofaciens</name>
    <dbReference type="NCBI Taxonomy" id="68272"/>
    <lineage>
        <taxon>Bacteria</taxon>
        <taxon>Bacillati</taxon>
        <taxon>Actinomycetota</taxon>
        <taxon>Actinomycetes</taxon>
        <taxon>Kitasatosporales</taxon>
        <taxon>Streptomycetaceae</taxon>
        <taxon>Streptomyces</taxon>
    </lineage>
</organism>
<dbReference type="SUPFAM" id="SSF161098">
    <property type="entry name" value="MetI-like"/>
    <property type="match status" value="1"/>
</dbReference>
<dbReference type="PANTHER" id="PTHR30177">
    <property type="entry name" value="GLYCINE BETAINE/L-PROLINE TRANSPORT SYSTEM PERMEASE PROTEIN PROW"/>
    <property type="match status" value="1"/>
</dbReference>
<evidence type="ECO:0000256" key="6">
    <source>
        <dbReference type="RuleBase" id="RU363032"/>
    </source>
</evidence>
<sequence length="258" mass="26742">MSAALPSAVGPLARAAAGGGPGGPGHPVIPDFGAPSGCVAHDATFCTDWFTAHWTNLFWPALVQHVELTLVAVVIGFVIALAAAVLGHFQAWFAAPVSAVSSFLYTVPPLALFQLLVPATGFSVLTVEVALVAYSLYLLFTTILTGLREVPQDAVRAARGMGLTRWQILFKVEIPLAVPAIVSGLRVTTVMTIGTVAIAAYVIDEGLGSLILKALQSPFNTQFIGAGGLAVVLALAADGLLVLGGRLLTPWAHARRTA</sequence>
<dbReference type="InterPro" id="IPR000515">
    <property type="entry name" value="MetI-like"/>
</dbReference>
<dbReference type="Pfam" id="PF00528">
    <property type="entry name" value="BPD_transp_1"/>
    <property type="match status" value="1"/>
</dbReference>
<keyword evidence="3 6" id="KW-0812">Transmembrane</keyword>
<keyword evidence="2 6" id="KW-0813">Transport</keyword>
<keyword evidence="9" id="KW-1185">Reference proteome</keyword>
<accession>A0A919GNV4</accession>
<dbReference type="PROSITE" id="PS50928">
    <property type="entry name" value="ABC_TM1"/>
    <property type="match status" value="1"/>
</dbReference>
<evidence type="ECO:0000313" key="8">
    <source>
        <dbReference type="EMBL" id="GHH87629.1"/>
    </source>
</evidence>
<reference evidence="8" key="2">
    <citation type="submission" date="2020-09" db="EMBL/GenBank/DDBJ databases">
        <authorList>
            <person name="Sun Q."/>
            <person name="Ohkuma M."/>
        </authorList>
    </citation>
    <scope>NUCLEOTIDE SEQUENCE</scope>
    <source>
        <strain evidence="8">JCM 5069</strain>
    </source>
</reference>
<protein>
    <recommendedName>
        <fullName evidence="7">ABC transmembrane type-1 domain-containing protein</fullName>
    </recommendedName>
</protein>
<dbReference type="RefSeq" id="WP_189938169.1">
    <property type="nucleotide sequence ID" value="NZ_BNCD01000029.1"/>
</dbReference>
<evidence type="ECO:0000256" key="5">
    <source>
        <dbReference type="ARBA" id="ARBA00023136"/>
    </source>
</evidence>
<dbReference type="CDD" id="cd06261">
    <property type="entry name" value="TM_PBP2"/>
    <property type="match status" value="1"/>
</dbReference>
<evidence type="ECO:0000256" key="2">
    <source>
        <dbReference type="ARBA" id="ARBA00022448"/>
    </source>
</evidence>
<gene>
    <name evidence="8" type="ORF">GCM10018793_64110</name>
</gene>
<dbReference type="GO" id="GO:0031460">
    <property type="term" value="P:glycine betaine transport"/>
    <property type="evidence" value="ECO:0007669"/>
    <property type="project" value="TreeGrafter"/>
</dbReference>
<evidence type="ECO:0000256" key="3">
    <source>
        <dbReference type="ARBA" id="ARBA00022692"/>
    </source>
</evidence>
<comment type="caution">
    <text evidence="8">The sequence shown here is derived from an EMBL/GenBank/DDBJ whole genome shotgun (WGS) entry which is preliminary data.</text>
</comment>